<dbReference type="InterPro" id="IPR052337">
    <property type="entry name" value="SAT4-like"/>
</dbReference>
<evidence type="ECO:0000259" key="8">
    <source>
        <dbReference type="Pfam" id="PF20684"/>
    </source>
</evidence>
<feature type="transmembrane region" description="Helical" evidence="7">
    <location>
        <begin position="95"/>
        <end position="120"/>
    </location>
</feature>
<comment type="subcellular location">
    <subcellularLocation>
        <location evidence="1">Membrane</location>
        <topology evidence="1">Multi-pass membrane protein</topology>
    </subcellularLocation>
</comment>
<organism evidence="9 10">
    <name type="scientific">Venustampulla echinocandica</name>
    <dbReference type="NCBI Taxonomy" id="2656787"/>
    <lineage>
        <taxon>Eukaryota</taxon>
        <taxon>Fungi</taxon>
        <taxon>Dikarya</taxon>
        <taxon>Ascomycota</taxon>
        <taxon>Pezizomycotina</taxon>
        <taxon>Leotiomycetes</taxon>
        <taxon>Helotiales</taxon>
        <taxon>Pleuroascaceae</taxon>
        <taxon>Venustampulla</taxon>
    </lineage>
</organism>
<keyword evidence="10" id="KW-1185">Reference proteome</keyword>
<dbReference type="PANTHER" id="PTHR33048:SF161">
    <property type="entry name" value="INTEGRAL MEMBRANE PROTEIN"/>
    <property type="match status" value="1"/>
</dbReference>
<evidence type="ECO:0000256" key="7">
    <source>
        <dbReference type="SAM" id="Phobius"/>
    </source>
</evidence>
<evidence type="ECO:0000256" key="3">
    <source>
        <dbReference type="ARBA" id="ARBA00022989"/>
    </source>
</evidence>
<evidence type="ECO:0000256" key="1">
    <source>
        <dbReference type="ARBA" id="ARBA00004141"/>
    </source>
</evidence>
<feature type="transmembrane region" description="Helical" evidence="7">
    <location>
        <begin position="181"/>
        <end position="205"/>
    </location>
</feature>
<dbReference type="Pfam" id="PF20684">
    <property type="entry name" value="Fung_rhodopsin"/>
    <property type="match status" value="1"/>
</dbReference>
<sequence>MASKSNLVPIVPRIRGEIIAHSVVTFLVLVVVGFRLLGRVRGIGLGWDDGLVVLGTLMAIALLAMEGVWATLGEGHDLIPTEPYFPQLMANTPQILQMLVAFTLVYLQALGAIKCSLLTFYLRMFPSRKMQLIIKFSIVMTLVWLVAHDLALIFLCKPVQYQWDLTIPADQNPTCGDALSLYTSVVTTNIFSDFWIMGLPMYSIWHLKMRTGEKIALTVCFLLGLGRYKQKMTSSRLNEGTGDQFKDSEATAGSRNKSAGNKMGGSARSYGAATLVDDTWELNNYTPGGANNGKKQLYEDTAESLDDRGSEKRLTSPNFPPPSQIAVRTDWTVSRA</sequence>
<dbReference type="RefSeq" id="XP_031870020.1">
    <property type="nucleotide sequence ID" value="XM_032013420.1"/>
</dbReference>
<keyword evidence="2 7" id="KW-0812">Transmembrane</keyword>
<protein>
    <recommendedName>
        <fullName evidence="8">Rhodopsin domain-containing protein</fullName>
    </recommendedName>
</protein>
<keyword evidence="3 7" id="KW-1133">Transmembrane helix</keyword>
<gene>
    <name evidence="9" type="ORF">BP5553_04797</name>
</gene>
<feature type="transmembrane region" description="Helical" evidence="7">
    <location>
        <begin position="132"/>
        <end position="155"/>
    </location>
</feature>
<comment type="similarity">
    <text evidence="5">Belongs to the SAT4 family.</text>
</comment>
<evidence type="ECO:0000256" key="6">
    <source>
        <dbReference type="SAM" id="MobiDB-lite"/>
    </source>
</evidence>
<proteinExistence type="inferred from homology"/>
<feature type="domain" description="Rhodopsin" evidence="8">
    <location>
        <begin position="38"/>
        <end position="225"/>
    </location>
</feature>
<evidence type="ECO:0000256" key="4">
    <source>
        <dbReference type="ARBA" id="ARBA00023136"/>
    </source>
</evidence>
<dbReference type="Proteomes" id="UP000254866">
    <property type="component" value="Unassembled WGS sequence"/>
</dbReference>
<feature type="region of interest" description="Disordered" evidence="6">
    <location>
        <begin position="236"/>
        <end position="266"/>
    </location>
</feature>
<accession>A0A370TPC4</accession>
<evidence type="ECO:0000256" key="5">
    <source>
        <dbReference type="ARBA" id="ARBA00038359"/>
    </source>
</evidence>
<evidence type="ECO:0000256" key="2">
    <source>
        <dbReference type="ARBA" id="ARBA00022692"/>
    </source>
</evidence>
<feature type="transmembrane region" description="Helical" evidence="7">
    <location>
        <begin position="18"/>
        <end position="38"/>
    </location>
</feature>
<name>A0A370TPC4_9HELO</name>
<comment type="caution">
    <text evidence="9">The sequence shown here is derived from an EMBL/GenBank/DDBJ whole genome shotgun (WGS) entry which is preliminary data.</text>
</comment>
<keyword evidence="4 7" id="KW-0472">Membrane</keyword>
<dbReference type="InterPro" id="IPR049326">
    <property type="entry name" value="Rhodopsin_dom_fungi"/>
</dbReference>
<dbReference type="GO" id="GO:0016020">
    <property type="term" value="C:membrane"/>
    <property type="evidence" value="ECO:0007669"/>
    <property type="project" value="UniProtKB-SubCell"/>
</dbReference>
<evidence type="ECO:0000313" key="9">
    <source>
        <dbReference type="EMBL" id="RDL37364.1"/>
    </source>
</evidence>
<feature type="transmembrane region" description="Helical" evidence="7">
    <location>
        <begin position="50"/>
        <end position="72"/>
    </location>
</feature>
<evidence type="ECO:0000313" key="10">
    <source>
        <dbReference type="Proteomes" id="UP000254866"/>
    </source>
</evidence>
<feature type="region of interest" description="Disordered" evidence="6">
    <location>
        <begin position="285"/>
        <end position="336"/>
    </location>
</feature>
<dbReference type="PANTHER" id="PTHR33048">
    <property type="entry name" value="PTH11-LIKE INTEGRAL MEMBRANE PROTEIN (AFU_ORTHOLOGUE AFUA_5G11245)"/>
    <property type="match status" value="1"/>
</dbReference>
<reference evidence="9 10" key="1">
    <citation type="journal article" date="2018" name="IMA Fungus">
        <title>IMA Genome-F 9: Draft genome sequence of Annulohypoxylon stygium, Aspergillus mulundensis, Berkeleyomyces basicola (syn. Thielaviopsis basicola), Ceratocystis smalleyi, two Cercospora beticola strains, Coleophoma cylindrospora, Fusarium fracticaudum, Phialophora cf. hyalina, and Morchella septimelata.</title>
        <authorList>
            <person name="Wingfield B.D."/>
            <person name="Bills G.F."/>
            <person name="Dong Y."/>
            <person name="Huang W."/>
            <person name="Nel W.J."/>
            <person name="Swalarsk-Parry B.S."/>
            <person name="Vaghefi N."/>
            <person name="Wilken P.M."/>
            <person name="An Z."/>
            <person name="de Beer Z.W."/>
            <person name="De Vos L."/>
            <person name="Chen L."/>
            <person name="Duong T.A."/>
            <person name="Gao Y."/>
            <person name="Hammerbacher A."/>
            <person name="Kikkert J.R."/>
            <person name="Li Y."/>
            <person name="Li H."/>
            <person name="Li K."/>
            <person name="Li Q."/>
            <person name="Liu X."/>
            <person name="Ma X."/>
            <person name="Naidoo K."/>
            <person name="Pethybridge S.J."/>
            <person name="Sun J."/>
            <person name="Steenkamp E.T."/>
            <person name="van der Nest M.A."/>
            <person name="van Wyk S."/>
            <person name="Wingfield M.J."/>
            <person name="Xiong C."/>
            <person name="Yue Q."/>
            <person name="Zhang X."/>
        </authorList>
    </citation>
    <scope>NUCLEOTIDE SEQUENCE [LARGE SCALE GENOMIC DNA]</scope>
    <source>
        <strain evidence="9 10">BP 5553</strain>
    </source>
</reference>
<feature type="compositionally biased region" description="Basic and acidic residues" evidence="6">
    <location>
        <begin position="305"/>
        <end position="314"/>
    </location>
</feature>
<dbReference type="OrthoDB" id="3529975at2759"/>
<dbReference type="AlphaFoldDB" id="A0A370TPC4"/>
<dbReference type="EMBL" id="NPIC01000003">
    <property type="protein sequence ID" value="RDL37364.1"/>
    <property type="molecule type" value="Genomic_DNA"/>
</dbReference>
<dbReference type="GeneID" id="43597646"/>